<accession>A0A8H6HTU6</accession>
<evidence type="ECO:0000313" key="2">
    <source>
        <dbReference type="Proteomes" id="UP000521943"/>
    </source>
</evidence>
<protein>
    <recommendedName>
        <fullName evidence="3">F-box domain-containing protein</fullName>
    </recommendedName>
</protein>
<dbReference type="InterPro" id="IPR032675">
    <property type="entry name" value="LRR_dom_sf"/>
</dbReference>
<keyword evidence="2" id="KW-1185">Reference proteome</keyword>
<dbReference type="Proteomes" id="UP000521943">
    <property type="component" value="Unassembled WGS sequence"/>
</dbReference>
<sequence>MVGMFTPEPLPDDVLQQVFLFSCFNACGYHDDVHLRRVCSVNQQWRRAAISYCALWTDLHLIDFENKSTESMRRATKRMQMYLGRSGTVLPISFGFTASTRNPADETPKEWTPVRKALGILIDEHPRWHIVSLNLPSSGMQQLQKVGGPLPYLRYLDVITPVAFVPSSESEQDSGLNGFVDAPNLRVLSYESKSGAIPWHARSLARLPLSQLEYIESVSYNDRGLYRDILESAALNIEQIVITSHLNDAIPPDLTSTYNLPHLTYLKLYADEFKWDIATHLKNITLPSLRHLEVRCGIPYPTSQMYRGILRLIVNSHCPQLVHLACSSSTDDPQALIEILDLCHRSLRLLDINFPNDVVNLNILTFGRFRYSYERKEVPGLQTLIFRARRNFSITSTQTEALAQMIRTRFAIYVGNYSIPCGERPALREVIFVWSSGSHIRSDIAPKLSGYSYDHSPQEDQAWRDVDSQIRDEFLANDHPRRAFFSTALMQRFDRLLRELESLDLENIDMGTHKLMAHGFPTFLRLLGEKKAGSIPGDNVWGFRRRARQLLDRWKPFLLYDARRFRWCYYLGGILAFRFGTFWGGRRLSEEKLFQEIASKGCD</sequence>
<evidence type="ECO:0000313" key="1">
    <source>
        <dbReference type="EMBL" id="KAF6752710.1"/>
    </source>
</evidence>
<reference evidence="1 2" key="1">
    <citation type="submission" date="2020-07" db="EMBL/GenBank/DDBJ databases">
        <title>Comparative genomics of pyrophilous fungi reveals a link between fire events and developmental genes.</title>
        <authorList>
            <consortium name="DOE Joint Genome Institute"/>
            <person name="Steindorff A.S."/>
            <person name="Carver A."/>
            <person name="Calhoun S."/>
            <person name="Stillman K."/>
            <person name="Liu H."/>
            <person name="Lipzen A."/>
            <person name="Pangilinan J."/>
            <person name="Labutti K."/>
            <person name="Bruns T.D."/>
            <person name="Grigoriev I.V."/>
        </authorList>
    </citation>
    <scope>NUCLEOTIDE SEQUENCE [LARGE SCALE GENOMIC DNA]</scope>
    <source>
        <strain evidence="1 2">CBS 144469</strain>
    </source>
</reference>
<dbReference type="AlphaFoldDB" id="A0A8H6HTU6"/>
<comment type="caution">
    <text evidence="1">The sequence shown here is derived from an EMBL/GenBank/DDBJ whole genome shotgun (WGS) entry which is preliminary data.</text>
</comment>
<dbReference type="Gene3D" id="3.80.10.10">
    <property type="entry name" value="Ribonuclease Inhibitor"/>
    <property type="match status" value="1"/>
</dbReference>
<dbReference type="EMBL" id="JACGCI010000043">
    <property type="protein sequence ID" value="KAF6752710.1"/>
    <property type="molecule type" value="Genomic_DNA"/>
</dbReference>
<evidence type="ECO:0008006" key="3">
    <source>
        <dbReference type="Google" id="ProtNLM"/>
    </source>
</evidence>
<proteinExistence type="predicted"/>
<name>A0A8H6HTU6_9AGAR</name>
<dbReference type="OrthoDB" id="2895182at2759"/>
<dbReference type="SUPFAM" id="SSF52047">
    <property type="entry name" value="RNI-like"/>
    <property type="match status" value="1"/>
</dbReference>
<gene>
    <name evidence="1" type="ORF">DFP72DRAFT_1133135</name>
</gene>
<organism evidence="1 2">
    <name type="scientific">Ephemerocybe angulata</name>
    <dbReference type="NCBI Taxonomy" id="980116"/>
    <lineage>
        <taxon>Eukaryota</taxon>
        <taxon>Fungi</taxon>
        <taxon>Dikarya</taxon>
        <taxon>Basidiomycota</taxon>
        <taxon>Agaricomycotina</taxon>
        <taxon>Agaricomycetes</taxon>
        <taxon>Agaricomycetidae</taxon>
        <taxon>Agaricales</taxon>
        <taxon>Agaricineae</taxon>
        <taxon>Psathyrellaceae</taxon>
        <taxon>Ephemerocybe</taxon>
    </lineage>
</organism>